<gene>
    <name evidence="3" type="ORF">LX15_003448</name>
</gene>
<feature type="compositionally biased region" description="Acidic residues" evidence="1">
    <location>
        <begin position="946"/>
        <end position="956"/>
    </location>
</feature>
<organism evidence="3 4">
    <name type="scientific">Streptoalloteichus tenebrarius (strain ATCC 17920 / DSM 40477 / JCM 4838 / CBS 697.72 / NBRC 16177 / NCIMB 11028 / NRRL B-12390 / A12253. 1 / ISP 5477)</name>
    <name type="common">Streptomyces tenebrarius</name>
    <dbReference type="NCBI Taxonomy" id="1933"/>
    <lineage>
        <taxon>Bacteria</taxon>
        <taxon>Bacillati</taxon>
        <taxon>Actinomycetota</taxon>
        <taxon>Actinomycetes</taxon>
        <taxon>Pseudonocardiales</taxon>
        <taxon>Pseudonocardiaceae</taxon>
        <taxon>Streptoalloteichus</taxon>
    </lineage>
</organism>
<evidence type="ECO:0000259" key="2">
    <source>
        <dbReference type="PROSITE" id="PS50887"/>
    </source>
</evidence>
<dbReference type="PANTHER" id="PTHR45138">
    <property type="entry name" value="REGULATORY COMPONENTS OF SENSORY TRANSDUCTION SYSTEM"/>
    <property type="match status" value="1"/>
</dbReference>
<dbReference type="InterPro" id="IPR050469">
    <property type="entry name" value="Diguanylate_Cyclase"/>
</dbReference>
<feature type="compositionally biased region" description="Basic and acidic residues" evidence="1">
    <location>
        <begin position="782"/>
        <end position="792"/>
    </location>
</feature>
<feature type="compositionally biased region" description="Acidic residues" evidence="1">
    <location>
        <begin position="688"/>
        <end position="697"/>
    </location>
</feature>
<proteinExistence type="predicted"/>
<comment type="caution">
    <text evidence="3">The sequence shown here is derived from an EMBL/GenBank/DDBJ whole genome shotgun (WGS) entry which is preliminary data.</text>
</comment>
<dbReference type="CDD" id="cd01949">
    <property type="entry name" value="GGDEF"/>
    <property type="match status" value="1"/>
</dbReference>
<dbReference type="PROSITE" id="PS50887">
    <property type="entry name" value="GGDEF"/>
    <property type="match status" value="1"/>
</dbReference>
<sequence length="1202" mass="124892">MAARGGAPTEDGAGELFEPAWRLRWRAPELALVLGERAARTAAVRRDESTRLRSELLVVFVLNRLGRGVAAAERAVAALRPAEVGDDPELAWSLRVELAQAARAAGAPLTGFAVLRPVLEASGVPDAVRASALVQFAACLAHLGRGQELAESLAEADRLYESDTRLDGDVRLLSRGMVRAVTAAHHRRWGDLTAAVAAAREGLSLLGDLRDPANDGGHVSARLTLELVCASLDADRPEEAVEAARPVLERPVRAPGAESSGWLRVALATRSFLPAGELDAARDLLHDAADLAARHQLDQLRAEALVALSSVHEQGEELAEALSCLRDAYTAERRRQRAVHGVRVRLAEEFAAARREVKAMRRRPVSPADHASTPARPAAVSLAELAAAETDELTGLWNREGFLRRLDAVVTGPRPAEAVTLVLFDLRRPSGVVETGDEAVRGMSASLRGSAPALAELARLGGGEFAVLLAADRAEAERWAERFRVGVADADWAAAANGARVGVRVGIAEHRPGLDGAELLRVAGQALREARTASAVPEQDPAAALTVVLPVIPAEPAADVPPPKKAAVPARKRRSADDDGPGWKVIPRRQGGRRRRRAAELEHADQADADTPVAPAAVVDTVVEGENPAQEGTSPLGLSAPPAQRGTTRAEPAEVGDTTTGRAAGAAGPERAAAVPRSRRGRHRSDDDLNDDLNDDPNAERAAGSSPEPAPPARPDDEPEAMTVLLPVIGAEDRADRWASSTAEHSGRLAAAGGAWPLSSSPSGGVAGEGRQGRPAAPPRATGEDEQRKPEPFPEPSPVPPMPEPSPIPPTPEPSPIPPTPEPQPVPPGPGPSPLPRPPEPDPLPGPEPESRVSPALVDLVGRSGAPEELAKALLAALARADQPAPDAGNRENPPAGQAPGEERGSRETDTLTHREPDHAPQQTPSHGDLLASSAAHTPSTGGPELAEDAAADDADASGRGRRRHLEAVPSGAGDERAHQEIPELPAADVDENSLADLLAEALVAYEVGRREQPERFADPDGQDVGGTADVAPAVASTPPLEPRPGALSASLGGARAEHAVEAEAEQTLPSLPRLTVDGAEDPGGRARSGTGRHATAGDPSAGGDGQDSALAALADPVPWRVEPPSTTPSTPSAPTAPPPSHQATSGAPAGLPGIGSLDELARFSADLPAAPTSRPSVDPGARHRASDVGHGPVWIPPDSRY</sequence>
<dbReference type="InterPro" id="IPR000160">
    <property type="entry name" value="GGDEF_dom"/>
</dbReference>
<dbReference type="PANTHER" id="PTHR45138:SF9">
    <property type="entry name" value="DIGUANYLATE CYCLASE DGCM-RELATED"/>
    <property type="match status" value="1"/>
</dbReference>
<protein>
    <submittedName>
        <fullName evidence="3">Diguanylate cyclase (GGDEF) domain-containing protein</fullName>
    </submittedName>
</protein>
<accession>A0ABT1HW36</accession>
<dbReference type="SUPFAM" id="SSF55073">
    <property type="entry name" value="Nucleotide cyclase"/>
    <property type="match status" value="1"/>
</dbReference>
<evidence type="ECO:0000256" key="1">
    <source>
        <dbReference type="SAM" id="MobiDB-lite"/>
    </source>
</evidence>
<feature type="compositionally biased region" description="Pro residues" evidence="1">
    <location>
        <begin position="793"/>
        <end position="848"/>
    </location>
</feature>
<dbReference type="Proteomes" id="UP001205311">
    <property type="component" value="Unassembled WGS sequence"/>
</dbReference>
<feature type="compositionally biased region" description="Low complexity" evidence="1">
    <location>
        <begin position="658"/>
        <end position="676"/>
    </location>
</feature>
<dbReference type="InterPro" id="IPR029787">
    <property type="entry name" value="Nucleotide_cyclase"/>
</dbReference>
<evidence type="ECO:0000313" key="3">
    <source>
        <dbReference type="EMBL" id="MCP2259742.1"/>
    </source>
</evidence>
<dbReference type="EMBL" id="JAMTCP010000019">
    <property type="protein sequence ID" value="MCP2259742.1"/>
    <property type="molecule type" value="Genomic_DNA"/>
</dbReference>
<dbReference type="Pfam" id="PF00990">
    <property type="entry name" value="GGDEF"/>
    <property type="match status" value="1"/>
</dbReference>
<dbReference type="SMART" id="SM00267">
    <property type="entry name" value="GGDEF"/>
    <property type="match status" value="1"/>
</dbReference>
<feature type="region of interest" description="Disordered" evidence="1">
    <location>
        <begin position="555"/>
        <end position="613"/>
    </location>
</feature>
<feature type="region of interest" description="Disordered" evidence="1">
    <location>
        <begin position="877"/>
        <end position="989"/>
    </location>
</feature>
<feature type="compositionally biased region" description="Low complexity" evidence="1">
    <location>
        <begin position="877"/>
        <end position="888"/>
    </location>
</feature>
<dbReference type="PRINTS" id="PR01217">
    <property type="entry name" value="PRICHEXTENSN"/>
</dbReference>
<name>A0ABT1HW36_STRSD</name>
<feature type="compositionally biased region" description="Low complexity" evidence="1">
    <location>
        <begin position="1124"/>
        <end position="1134"/>
    </location>
</feature>
<dbReference type="RefSeq" id="WP_253670624.1">
    <property type="nucleotide sequence ID" value="NZ_JAMTCP010000019.1"/>
</dbReference>
<dbReference type="Gene3D" id="3.30.70.270">
    <property type="match status" value="1"/>
</dbReference>
<feature type="domain" description="GGDEF" evidence="2">
    <location>
        <begin position="417"/>
        <end position="547"/>
    </location>
</feature>
<feature type="region of interest" description="Disordered" evidence="1">
    <location>
        <begin position="627"/>
        <end position="861"/>
    </location>
</feature>
<evidence type="ECO:0000313" key="4">
    <source>
        <dbReference type="Proteomes" id="UP001205311"/>
    </source>
</evidence>
<feature type="compositionally biased region" description="Basic residues" evidence="1">
    <location>
        <begin position="586"/>
        <end position="597"/>
    </location>
</feature>
<feature type="compositionally biased region" description="Basic and acidic residues" evidence="1">
    <location>
        <begin position="901"/>
        <end position="919"/>
    </location>
</feature>
<keyword evidence="4" id="KW-1185">Reference proteome</keyword>
<feature type="region of interest" description="Disordered" evidence="1">
    <location>
        <begin position="1011"/>
        <end position="1202"/>
    </location>
</feature>
<feature type="compositionally biased region" description="Low complexity" evidence="1">
    <location>
        <begin position="1046"/>
        <end position="1055"/>
    </location>
</feature>
<reference evidence="3 4" key="1">
    <citation type="submission" date="2022-06" db="EMBL/GenBank/DDBJ databases">
        <title>Genomic Encyclopedia of Archaeal and Bacterial Type Strains, Phase II (KMG-II): from individual species to whole genera.</title>
        <authorList>
            <person name="Goeker M."/>
        </authorList>
    </citation>
    <scope>NUCLEOTIDE SEQUENCE [LARGE SCALE GENOMIC DNA]</scope>
    <source>
        <strain evidence="3 4">DSM 40477</strain>
    </source>
</reference>
<dbReference type="InterPro" id="IPR043128">
    <property type="entry name" value="Rev_trsase/Diguanyl_cyclase"/>
</dbReference>